<proteinExistence type="predicted"/>
<reference evidence="4" key="1">
    <citation type="submission" date="2022-03" db="EMBL/GenBank/DDBJ databases">
        <authorList>
            <person name="Martin H S."/>
        </authorList>
    </citation>
    <scope>NUCLEOTIDE SEQUENCE</scope>
</reference>
<protein>
    <recommendedName>
        <fullName evidence="3">FF domain-containing protein</fullName>
    </recommendedName>
</protein>
<name>A0ABN8ISB0_9NEOP</name>
<sequence length="313" mass="34663">MGEALTRRGRLRRGGGGGGGGAGPGALWASSDMLWGRGTFAVQRRAAAEGAGAEGEPGAEAPAAEPPEEGSPGAAARERELRAQASIKEREREVQRALATSLRDRDKEREYHKRDEAVQHFNALLADLVRNPDLTWREAKKQLKKDHRYKLAELLTKDDKERLFGGHTGSLAARRRDKLRALLAEMGVSCTARWKDVRDQLQQQPAAPAYASAAQMEREFRDYQRDKQTAARAALRQLLMESRSITHRSLAAVRESGAALQAIQDSLQHDARYTALEHAPDERLQCIMAYLEELHKKGPPPPPTASEPSRRTK</sequence>
<evidence type="ECO:0000313" key="5">
    <source>
        <dbReference type="Proteomes" id="UP000837857"/>
    </source>
</evidence>
<gene>
    <name evidence="4" type="ORF">IPOD504_LOCUS12048</name>
</gene>
<feature type="domain" description="FF" evidence="3">
    <location>
        <begin position="114"/>
        <end position="170"/>
    </location>
</feature>
<dbReference type="PANTHER" id="PTHR15377">
    <property type="entry name" value="TRANSCRIPTION ELONGATION REGULATOR 1"/>
    <property type="match status" value="1"/>
</dbReference>
<organism evidence="4 5">
    <name type="scientific">Iphiclides podalirius</name>
    <name type="common">scarce swallowtail</name>
    <dbReference type="NCBI Taxonomy" id="110791"/>
    <lineage>
        <taxon>Eukaryota</taxon>
        <taxon>Metazoa</taxon>
        <taxon>Ecdysozoa</taxon>
        <taxon>Arthropoda</taxon>
        <taxon>Hexapoda</taxon>
        <taxon>Insecta</taxon>
        <taxon>Pterygota</taxon>
        <taxon>Neoptera</taxon>
        <taxon>Endopterygota</taxon>
        <taxon>Lepidoptera</taxon>
        <taxon>Glossata</taxon>
        <taxon>Ditrysia</taxon>
        <taxon>Papilionoidea</taxon>
        <taxon>Papilionidae</taxon>
        <taxon>Papilioninae</taxon>
        <taxon>Iphiclides</taxon>
    </lineage>
</organism>
<keyword evidence="5" id="KW-1185">Reference proteome</keyword>
<feature type="compositionally biased region" description="Basic and acidic residues" evidence="2">
    <location>
        <begin position="76"/>
        <end position="93"/>
    </location>
</feature>
<feature type="domain" description="FF" evidence="3">
    <location>
        <begin position="228"/>
        <end position="293"/>
    </location>
</feature>
<dbReference type="InterPro" id="IPR045148">
    <property type="entry name" value="TCRG1-like"/>
</dbReference>
<feature type="compositionally biased region" description="Low complexity" evidence="2">
    <location>
        <begin position="44"/>
        <end position="63"/>
    </location>
</feature>
<dbReference type="PANTHER" id="PTHR15377:SF3">
    <property type="entry name" value="WW DOMAIN-CONTAINING PROTEIN"/>
    <property type="match status" value="1"/>
</dbReference>
<feature type="region of interest" description="Disordered" evidence="2">
    <location>
        <begin position="293"/>
        <end position="313"/>
    </location>
</feature>
<feature type="domain" description="FF" evidence="3">
    <location>
        <begin position="172"/>
        <end position="226"/>
    </location>
</feature>
<keyword evidence="1" id="KW-0677">Repeat</keyword>
<feature type="compositionally biased region" description="Gly residues" evidence="2">
    <location>
        <begin position="14"/>
        <end position="24"/>
    </location>
</feature>
<dbReference type="Proteomes" id="UP000837857">
    <property type="component" value="Chromosome 29"/>
</dbReference>
<evidence type="ECO:0000313" key="4">
    <source>
        <dbReference type="EMBL" id="CAH2062518.1"/>
    </source>
</evidence>
<dbReference type="Pfam" id="PF01846">
    <property type="entry name" value="FF"/>
    <property type="match status" value="1"/>
</dbReference>
<evidence type="ECO:0000256" key="1">
    <source>
        <dbReference type="ARBA" id="ARBA00022737"/>
    </source>
</evidence>
<dbReference type="InterPro" id="IPR036517">
    <property type="entry name" value="FF_domain_sf"/>
</dbReference>
<dbReference type="SUPFAM" id="SSF81698">
    <property type="entry name" value="FF domain"/>
    <property type="match status" value="2"/>
</dbReference>
<dbReference type="Gene3D" id="1.10.10.440">
    <property type="entry name" value="FF domain"/>
    <property type="match status" value="3"/>
</dbReference>
<feature type="non-terminal residue" evidence="4">
    <location>
        <position position="313"/>
    </location>
</feature>
<feature type="region of interest" description="Disordered" evidence="2">
    <location>
        <begin position="1"/>
        <end position="29"/>
    </location>
</feature>
<dbReference type="EMBL" id="OW152841">
    <property type="protein sequence ID" value="CAH2062518.1"/>
    <property type="molecule type" value="Genomic_DNA"/>
</dbReference>
<dbReference type="SMART" id="SM00441">
    <property type="entry name" value="FF"/>
    <property type="match status" value="3"/>
</dbReference>
<accession>A0ABN8ISB0</accession>
<dbReference type="InterPro" id="IPR002713">
    <property type="entry name" value="FF_domain"/>
</dbReference>
<evidence type="ECO:0000256" key="2">
    <source>
        <dbReference type="SAM" id="MobiDB-lite"/>
    </source>
</evidence>
<evidence type="ECO:0000259" key="3">
    <source>
        <dbReference type="SMART" id="SM00441"/>
    </source>
</evidence>
<feature type="region of interest" description="Disordered" evidence="2">
    <location>
        <begin position="44"/>
        <end position="93"/>
    </location>
</feature>